<dbReference type="AlphaFoldDB" id="A0AAI8MJS5"/>
<proteinExistence type="predicted"/>
<dbReference type="KEGG" id="brs:S23_62820"/>
<reference evidence="1 2" key="1">
    <citation type="journal article" date="2012" name="Microbes Environ.">
        <title>Complete genome sequence of Bradyrhizobium sp. S23321: insights into symbiosis evolution in soil oligotrophs.</title>
        <authorList>
            <person name="Okubo T."/>
            <person name="Tsukui T."/>
            <person name="Maita H."/>
            <person name="Okamoto S."/>
            <person name="Oshima K."/>
            <person name="Fujisawa T."/>
            <person name="Saito A."/>
            <person name="Futamata H."/>
            <person name="Hattori R."/>
            <person name="Shimomura Y."/>
            <person name="Haruta S."/>
            <person name="Morimoto S."/>
            <person name="Wang Y."/>
            <person name="Sakai Y."/>
            <person name="Hattori M."/>
            <person name="Aizawa S."/>
            <person name="Nagashima K.V.P."/>
            <person name="Masuda S."/>
            <person name="Hattori T."/>
            <person name="Yamashita A."/>
            <person name="Bao Z."/>
            <person name="Hayatsu M."/>
            <person name="Kajiya-Kanegae H."/>
            <person name="Yoshinaga I."/>
            <person name="Sakamoto K."/>
            <person name="Toyota K."/>
            <person name="Nakao M."/>
            <person name="Kohara M."/>
            <person name="Anda M."/>
            <person name="Niwa R."/>
            <person name="Jung-Hwan P."/>
            <person name="Sameshima-Saito R."/>
            <person name="Tokuda S."/>
            <person name="Yamamoto S."/>
            <person name="Yamamoto S."/>
            <person name="Yokoyama T."/>
            <person name="Akutsu T."/>
            <person name="Nakamura Y."/>
            <person name="Nakahira-Yanaka Y."/>
            <person name="Takada Hoshino Y."/>
            <person name="Hirakawa H."/>
            <person name="Mitsui H."/>
            <person name="Terasawa K."/>
            <person name="Itakura M."/>
            <person name="Sato S."/>
            <person name="Ikeda-Ohtsubo W."/>
            <person name="Sakakura N."/>
            <person name="Kaminuma E."/>
            <person name="Minamisawa K."/>
        </authorList>
    </citation>
    <scope>NUCLEOTIDE SEQUENCE [LARGE SCALE GENOMIC DNA]</scope>
    <source>
        <strain evidence="1 2">S23321</strain>
    </source>
</reference>
<evidence type="ECO:0000313" key="2">
    <source>
        <dbReference type="Proteomes" id="UP000007886"/>
    </source>
</evidence>
<gene>
    <name evidence="1" type="ORF">S23_62820</name>
</gene>
<name>A0AAI8MJS5_9BRAD</name>
<evidence type="ECO:0000313" key="1">
    <source>
        <dbReference type="EMBL" id="BAL79470.1"/>
    </source>
</evidence>
<dbReference type="EMBL" id="AP012279">
    <property type="protein sequence ID" value="BAL79470.1"/>
    <property type="molecule type" value="Genomic_DNA"/>
</dbReference>
<dbReference type="Proteomes" id="UP000007886">
    <property type="component" value="Chromosome"/>
</dbReference>
<protein>
    <submittedName>
        <fullName evidence="1">Uncharacterized protein</fullName>
    </submittedName>
</protein>
<organism evidence="1 2">
    <name type="scientific">Bradyrhizobium cosmicum</name>
    <dbReference type="NCBI Taxonomy" id="1404864"/>
    <lineage>
        <taxon>Bacteria</taxon>
        <taxon>Pseudomonadati</taxon>
        <taxon>Pseudomonadota</taxon>
        <taxon>Alphaproteobacteria</taxon>
        <taxon>Hyphomicrobiales</taxon>
        <taxon>Nitrobacteraceae</taxon>
        <taxon>Bradyrhizobium</taxon>
    </lineage>
</organism>
<accession>A0AAI8MJS5</accession>
<keyword evidence="2" id="KW-1185">Reference proteome</keyword>
<sequence>MSEHPSYSDFPYTYRWMNGGRQGQQCRLLAVGTMYACLIEFPDGFKMVSTVNALREEVRGASDGEPAAQLSYAFK</sequence>